<dbReference type="HOGENOM" id="CLU_062568_0_0_2"/>
<sequence length="372" mass="42377">MREYVEGYVKKLRIEHELREEGGKPKLVVRFKDESGRELAHINMRWTGRELRAVFKGAKENAERLASILSALGAEAEVRKYGREWYVQLTTDSITAIRRVEWIEAVKALVEELYKNGVISVKKKEELIKKIEAGPNTVEIAGVEMSVVKREKAGSKWLEIRYQPKSTDAFEAAVKALEETGFEDGVHFTAKKPEKEEGGHIYLKIPAGLWRLEELRRQGVGWAEKAVRRLEEIARGRGFYDLLDEHLKPAKEAETIDPRGMVAEDKERGIRAVIRDVKAEWEGNRPRVVVEYEANGRAESFSFVWGVERDGGVRADVRLDEERADVLAALTGDESLKGKDKATLRAKHLFALAKIKGVGWQLLRWYAEVRGE</sequence>
<accession>H6Q6N7</accession>
<reference evidence="2 3" key="1">
    <citation type="journal article" date="2012" name="Stand. Genomic Sci.">
        <title>Complete genome sequence of Pyrobaculum oguniense.</title>
        <authorList>
            <person name="Bernick D.L."/>
            <person name="Karplus K."/>
            <person name="Lui L.M."/>
            <person name="Coker J.K."/>
            <person name="Murphy J.N."/>
            <person name="Chan P.P."/>
            <person name="Cozen A.E."/>
            <person name="Lowe T.M."/>
        </authorList>
    </citation>
    <scope>NUCLEOTIDE SEQUENCE [LARGE SCALE GENOMIC DNA]</scope>
    <source>
        <strain evidence="2 3">TE7</strain>
    </source>
</reference>
<dbReference type="InterPro" id="IPR011689">
    <property type="entry name" value="PaRep2b"/>
</dbReference>
<dbReference type="Proteomes" id="UP000009062">
    <property type="component" value="Chromosome"/>
</dbReference>
<keyword evidence="3" id="KW-1185">Reference proteome</keyword>
<dbReference type="EMBL" id="CP003316">
    <property type="protein sequence ID" value="AFA38267.1"/>
    <property type="molecule type" value="Genomic_DNA"/>
</dbReference>
<dbReference type="eggNOG" id="arCOG09780">
    <property type="taxonomic scope" value="Archaea"/>
</dbReference>
<dbReference type="KEGG" id="pog:Pogu_0240"/>
<name>H6Q6N7_PYROT</name>
<dbReference type="STRING" id="698757.Pogu_0240"/>
<dbReference type="AlphaFoldDB" id="H6Q6N7"/>
<evidence type="ECO:0000313" key="2">
    <source>
        <dbReference type="EMBL" id="AFA38267.1"/>
    </source>
</evidence>
<organism evidence="2 3">
    <name type="scientific">Pyrobaculum oguniense (strain DSM 13380 / JCM 10595 / TE7)</name>
    <dbReference type="NCBI Taxonomy" id="698757"/>
    <lineage>
        <taxon>Archaea</taxon>
        <taxon>Thermoproteota</taxon>
        <taxon>Thermoprotei</taxon>
        <taxon>Thermoproteales</taxon>
        <taxon>Thermoproteaceae</taxon>
        <taxon>Pyrobaculum</taxon>
    </lineage>
</organism>
<feature type="domain" description="PaRep2b" evidence="1">
    <location>
        <begin position="206"/>
        <end position="368"/>
    </location>
</feature>
<evidence type="ECO:0000313" key="3">
    <source>
        <dbReference type="Proteomes" id="UP000009062"/>
    </source>
</evidence>
<gene>
    <name evidence="2" type="ordered locus">Pogu_0240</name>
</gene>
<dbReference type="Pfam" id="PF07775">
    <property type="entry name" value="PaRep2b"/>
    <property type="match status" value="2"/>
</dbReference>
<feature type="domain" description="PaRep2b" evidence="1">
    <location>
        <begin position="2"/>
        <end position="195"/>
    </location>
</feature>
<protein>
    <submittedName>
        <fullName evidence="2">PaRep2b protein</fullName>
    </submittedName>
</protein>
<proteinExistence type="predicted"/>
<evidence type="ECO:0000259" key="1">
    <source>
        <dbReference type="Pfam" id="PF07775"/>
    </source>
</evidence>